<comment type="caution">
    <text evidence="1">The sequence shown here is derived from an EMBL/GenBank/DDBJ whole genome shotgun (WGS) entry which is preliminary data.</text>
</comment>
<feature type="non-terminal residue" evidence="1">
    <location>
        <position position="71"/>
    </location>
</feature>
<feature type="non-terminal residue" evidence="1">
    <location>
        <position position="1"/>
    </location>
</feature>
<accession>A0ABU7INF0</accession>
<reference evidence="1 2" key="1">
    <citation type="submission" date="2024-01" db="EMBL/GenBank/DDBJ databases">
        <title>Maribacter spp. originated from different algae showed divergent polysaccharides utilization ability.</title>
        <authorList>
            <person name="Wang H."/>
            <person name="Wu Y."/>
        </authorList>
    </citation>
    <scope>NUCLEOTIDE SEQUENCE [LARGE SCALE GENOMIC DNA]</scope>
    <source>
        <strain evidence="1 2">KPT27_14</strain>
    </source>
</reference>
<name>A0ABU7INF0_9FLAO</name>
<organism evidence="1 2">
    <name type="scientific">Maribacter flavus</name>
    <dbReference type="NCBI Taxonomy" id="1658664"/>
    <lineage>
        <taxon>Bacteria</taxon>
        <taxon>Pseudomonadati</taxon>
        <taxon>Bacteroidota</taxon>
        <taxon>Flavobacteriia</taxon>
        <taxon>Flavobacteriales</taxon>
        <taxon>Flavobacteriaceae</taxon>
        <taxon>Maribacter</taxon>
    </lineage>
</organism>
<evidence type="ECO:0000313" key="2">
    <source>
        <dbReference type="Proteomes" id="UP001343698"/>
    </source>
</evidence>
<dbReference type="EMBL" id="JAZDDF010000172">
    <property type="protein sequence ID" value="MEE1974415.1"/>
    <property type="molecule type" value="Genomic_DNA"/>
</dbReference>
<dbReference type="Proteomes" id="UP001343698">
    <property type="component" value="Unassembled WGS sequence"/>
</dbReference>
<protein>
    <submittedName>
        <fullName evidence="1">RagB/SusD family nutrient uptake outer membrane protein</fullName>
    </submittedName>
</protein>
<evidence type="ECO:0000313" key="1">
    <source>
        <dbReference type="EMBL" id="MEE1974415.1"/>
    </source>
</evidence>
<keyword evidence="2" id="KW-1185">Reference proteome</keyword>
<sequence length="71" mass="7672">GASEPWRDFVSSKFGFSFASDIPILRKSEFVLLDAEAQYQMGNIAEAQSLLFALQSARDPNAVMSNNSGAA</sequence>
<dbReference type="Gene3D" id="1.25.40.900">
    <property type="match status" value="1"/>
</dbReference>
<gene>
    <name evidence="1" type="ORF">V1H85_18325</name>
</gene>
<proteinExistence type="predicted"/>